<evidence type="ECO:0000256" key="1">
    <source>
        <dbReference type="SAM" id="Phobius"/>
    </source>
</evidence>
<keyword evidence="1" id="KW-0472">Membrane</keyword>
<evidence type="ECO:0000313" key="3">
    <source>
        <dbReference type="Proteomes" id="UP000276133"/>
    </source>
</evidence>
<accession>A0A3M7PR71</accession>
<evidence type="ECO:0000313" key="2">
    <source>
        <dbReference type="EMBL" id="RNA01560.1"/>
    </source>
</evidence>
<comment type="caution">
    <text evidence="2">The sequence shown here is derived from an EMBL/GenBank/DDBJ whole genome shotgun (WGS) entry which is preliminary data.</text>
</comment>
<keyword evidence="1" id="KW-0812">Transmembrane</keyword>
<proteinExistence type="predicted"/>
<organism evidence="2 3">
    <name type="scientific">Brachionus plicatilis</name>
    <name type="common">Marine rotifer</name>
    <name type="synonym">Brachionus muelleri</name>
    <dbReference type="NCBI Taxonomy" id="10195"/>
    <lineage>
        <taxon>Eukaryota</taxon>
        <taxon>Metazoa</taxon>
        <taxon>Spiralia</taxon>
        <taxon>Gnathifera</taxon>
        <taxon>Rotifera</taxon>
        <taxon>Eurotatoria</taxon>
        <taxon>Monogononta</taxon>
        <taxon>Pseudotrocha</taxon>
        <taxon>Ploima</taxon>
        <taxon>Brachionidae</taxon>
        <taxon>Brachionus</taxon>
    </lineage>
</organism>
<keyword evidence="3" id="KW-1185">Reference proteome</keyword>
<dbReference type="EMBL" id="REGN01009270">
    <property type="protein sequence ID" value="RNA01560.1"/>
    <property type="molecule type" value="Genomic_DNA"/>
</dbReference>
<protein>
    <submittedName>
        <fullName evidence="2">Uncharacterized protein</fullName>
    </submittedName>
</protein>
<feature type="transmembrane region" description="Helical" evidence="1">
    <location>
        <begin position="41"/>
        <end position="61"/>
    </location>
</feature>
<keyword evidence="1" id="KW-1133">Transmembrane helix</keyword>
<dbReference type="AlphaFoldDB" id="A0A3M7PR71"/>
<dbReference type="Proteomes" id="UP000276133">
    <property type="component" value="Unassembled WGS sequence"/>
</dbReference>
<gene>
    <name evidence="2" type="ORF">BpHYR1_028948</name>
</gene>
<reference evidence="2 3" key="1">
    <citation type="journal article" date="2018" name="Sci. Rep.">
        <title>Genomic signatures of local adaptation to the degree of environmental predictability in rotifers.</title>
        <authorList>
            <person name="Franch-Gras L."/>
            <person name="Hahn C."/>
            <person name="Garcia-Roger E.M."/>
            <person name="Carmona M.J."/>
            <person name="Serra M."/>
            <person name="Gomez A."/>
        </authorList>
    </citation>
    <scope>NUCLEOTIDE SEQUENCE [LARGE SCALE GENOMIC DNA]</scope>
    <source>
        <strain evidence="2">HYR1</strain>
    </source>
</reference>
<sequence>MYDTFRFKFLPYTQIISFIINFLKKCELSIVSCRSLQLNHWYIVAHFNLLIDLIATTTFIIEITRKEISSAFKI</sequence>
<name>A0A3M7PR71_BRAPC</name>